<evidence type="ECO:0000256" key="8">
    <source>
        <dbReference type="ARBA" id="ARBA00038436"/>
    </source>
</evidence>
<dbReference type="PANTHER" id="PTHR35011">
    <property type="entry name" value="2,3-DIKETO-L-GULONATE TRAP TRANSPORTER SMALL PERMEASE PROTEIN YIAM"/>
    <property type="match status" value="1"/>
</dbReference>
<keyword evidence="6 9" id="KW-1133">Transmembrane helix</keyword>
<keyword evidence="7 9" id="KW-0472">Membrane</keyword>
<evidence type="ECO:0000256" key="6">
    <source>
        <dbReference type="ARBA" id="ARBA00022989"/>
    </source>
</evidence>
<sequence length="181" mass="19670">MTDTPHTPPPDAPPQARPFFRWLARIELAIAVFFLFTLAVGVLWQVLGRYVPAANWVGAGEIARFSLIGITFITVGYLIGQHGQITVAVIDGIVKGPRGRTVVRAVSAILLTLICLALTWEAWSMVEDGFRRVSPVLGIPLGYLYLLPLIGFASGTVMAIGRLVRANYDEPDALIAEEAEV</sequence>
<dbReference type="Pfam" id="PF04290">
    <property type="entry name" value="DctQ"/>
    <property type="match status" value="1"/>
</dbReference>
<feature type="transmembrane region" description="Helical" evidence="9">
    <location>
        <begin position="143"/>
        <end position="164"/>
    </location>
</feature>
<accession>A0ABQ2MB68</accession>
<evidence type="ECO:0000256" key="1">
    <source>
        <dbReference type="ARBA" id="ARBA00004429"/>
    </source>
</evidence>
<gene>
    <name evidence="11" type="ORF">GCM10010977_30070</name>
</gene>
<dbReference type="RefSeq" id="WP_188806919.1">
    <property type="nucleotide sequence ID" value="NZ_BAAAOU010000015.1"/>
</dbReference>
<evidence type="ECO:0000256" key="4">
    <source>
        <dbReference type="ARBA" id="ARBA00022519"/>
    </source>
</evidence>
<keyword evidence="4" id="KW-0997">Cell inner membrane</keyword>
<comment type="similarity">
    <text evidence="8">Belongs to the TRAP transporter small permease family.</text>
</comment>
<evidence type="ECO:0000313" key="11">
    <source>
        <dbReference type="EMBL" id="GGO49061.1"/>
    </source>
</evidence>
<dbReference type="EMBL" id="BMLQ01000011">
    <property type="protein sequence ID" value="GGO49061.1"/>
    <property type="molecule type" value="Genomic_DNA"/>
</dbReference>
<keyword evidence="5 9" id="KW-0812">Transmembrane</keyword>
<comment type="caution">
    <text evidence="11">The sequence shown here is derived from an EMBL/GenBank/DDBJ whole genome shotgun (WGS) entry which is preliminary data.</text>
</comment>
<keyword evidence="3" id="KW-1003">Cell membrane</keyword>
<keyword evidence="12" id="KW-1185">Reference proteome</keyword>
<keyword evidence="2" id="KW-0813">Transport</keyword>
<feature type="transmembrane region" description="Helical" evidence="9">
    <location>
        <begin position="62"/>
        <end position="80"/>
    </location>
</feature>
<evidence type="ECO:0000256" key="5">
    <source>
        <dbReference type="ARBA" id="ARBA00022692"/>
    </source>
</evidence>
<organism evidence="11 12">
    <name type="scientific">Citricoccus zhacaiensis</name>
    <dbReference type="NCBI Taxonomy" id="489142"/>
    <lineage>
        <taxon>Bacteria</taxon>
        <taxon>Bacillati</taxon>
        <taxon>Actinomycetota</taxon>
        <taxon>Actinomycetes</taxon>
        <taxon>Micrococcales</taxon>
        <taxon>Micrococcaceae</taxon>
        <taxon>Citricoccus</taxon>
    </lineage>
</organism>
<evidence type="ECO:0000256" key="9">
    <source>
        <dbReference type="SAM" id="Phobius"/>
    </source>
</evidence>
<protein>
    <recommendedName>
        <fullName evidence="10">Tripartite ATP-independent periplasmic transporters DctQ component domain-containing protein</fullName>
    </recommendedName>
</protein>
<proteinExistence type="inferred from homology"/>
<evidence type="ECO:0000313" key="12">
    <source>
        <dbReference type="Proteomes" id="UP000642509"/>
    </source>
</evidence>
<dbReference type="InterPro" id="IPR007387">
    <property type="entry name" value="TRAP_DctQ"/>
</dbReference>
<feature type="transmembrane region" description="Helical" evidence="9">
    <location>
        <begin position="101"/>
        <end position="123"/>
    </location>
</feature>
<name>A0ABQ2MB68_9MICC</name>
<evidence type="ECO:0000256" key="7">
    <source>
        <dbReference type="ARBA" id="ARBA00023136"/>
    </source>
</evidence>
<evidence type="ECO:0000256" key="3">
    <source>
        <dbReference type="ARBA" id="ARBA00022475"/>
    </source>
</evidence>
<evidence type="ECO:0000256" key="2">
    <source>
        <dbReference type="ARBA" id="ARBA00022448"/>
    </source>
</evidence>
<dbReference type="InterPro" id="IPR055348">
    <property type="entry name" value="DctQ"/>
</dbReference>
<feature type="domain" description="Tripartite ATP-independent periplasmic transporters DctQ component" evidence="10">
    <location>
        <begin position="39"/>
        <end position="165"/>
    </location>
</feature>
<dbReference type="PANTHER" id="PTHR35011:SF2">
    <property type="entry name" value="2,3-DIKETO-L-GULONATE TRAP TRANSPORTER SMALL PERMEASE PROTEIN YIAM"/>
    <property type="match status" value="1"/>
</dbReference>
<feature type="transmembrane region" description="Helical" evidence="9">
    <location>
        <begin position="26"/>
        <end position="47"/>
    </location>
</feature>
<comment type="subcellular location">
    <subcellularLocation>
        <location evidence="1">Cell inner membrane</location>
        <topology evidence="1">Multi-pass membrane protein</topology>
    </subcellularLocation>
</comment>
<reference evidence="12" key="1">
    <citation type="journal article" date="2019" name="Int. J. Syst. Evol. Microbiol.">
        <title>The Global Catalogue of Microorganisms (GCM) 10K type strain sequencing project: providing services to taxonomists for standard genome sequencing and annotation.</title>
        <authorList>
            <consortium name="The Broad Institute Genomics Platform"/>
            <consortium name="The Broad Institute Genome Sequencing Center for Infectious Disease"/>
            <person name="Wu L."/>
            <person name="Ma J."/>
        </authorList>
    </citation>
    <scope>NUCLEOTIDE SEQUENCE [LARGE SCALE GENOMIC DNA]</scope>
    <source>
        <strain evidence="12">CGMCC 1.7064</strain>
    </source>
</reference>
<dbReference type="Proteomes" id="UP000642509">
    <property type="component" value="Unassembled WGS sequence"/>
</dbReference>
<evidence type="ECO:0000259" key="10">
    <source>
        <dbReference type="Pfam" id="PF04290"/>
    </source>
</evidence>